<dbReference type="AlphaFoldDB" id="A0A936F3X9"/>
<dbReference type="Proteomes" id="UP000709959">
    <property type="component" value="Unassembled WGS sequence"/>
</dbReference>
<dbReference type="EMBL" id="JADKCH010000016">
    <property type="protein sequence ID" value="MBK8573345.1"/>
    <property type="molecule type" value="Genomic_DNA"/>
</dbReference>
<evidence type="ECO:0000256" key="1">
    <source>
        <dbReference type="SAM" id="SignalP"/>
    </source>
</evidence>
<reference evidence="3 4" key="1">
    <citation type="submission" date="2020-10" db="EMBL/GenBank/DDBJ databases">
        <title>Connecting structure to function with the recovery of over 1000 high-quality activated sludge metagenome-assembled genomes encoding full-length rRNA genes using long-read sequencing.</title>
        <authorList>
            <person name="Singleton C.M."/>
            <person name="Petriglieri F."/>
            <person name="Kristensen J.M."/>
            <person name="Kirkegaard R.H."/>
            <person name="Michaelsen T.Y."/>
            <person name="Andersen M.H."/>
            <person name="Karst S.M."/>
            <person name="Dueholm M.S."/>
            <person name="Nielsen P.H."/>
            <person name="Albertsen M."/>
        </authorList>
    </citation>
    <scope>NUCLEOTIDE SEQUENCE [LARGE SCALE GENOMIC DNA]</scope>
    <source>
        <strain evidence="3">OdNE_18-Q3-R46-58_MAXAC.008</strain>
    </source>
</reference>
<feature type="domain" description="Dienelactone hydrolase" evidence="2">
    <location>
        <begin position="31"/>
        <end position="251"/>
    </location>
</feature>
<evidence type="ECO:0000313" key="4">
    <source>
        <dbReference type="Proteomes" id="UP000709959"/>
    </source>
</evidence>
<dbReference type="InterPro" id="IPR029058">
    <property type="entry name" value="AB_hydrolase_fold"/>
</dbReference>
<keyword evidence="3" id="KW-0378">Hydrolase</keyword>
<dbReference type="InterPro" id="IPR050261">
    <property type="entry name" value="FrsA_esterase"/>
</dbReference>
<dbReference type="InterPro" id="IPR002925">
    <property type="entry name" value="Dienelactn_hydro"/>
</dbReference>
<dbReference type="GO" id="GO:0016787">
    <property type="term" value="F:hydrolase activity"/>
    <property type="evidence" value="ECO:0007669"/>
    <property type="project" value="UniProtKB-KW"/>
</dbReference>
<gene>
    <name evidence="3" type="ORF">IPN91_12055</name>
</gene>
<dbReference type="Pfam" id="PF01738">
    <property type="entry name" value="DLH"/>
    <property type="match status" value="1"/>
</dbReference>
<dbReference type="SUPFAM" id="SSF53474">
    <property type="entry name" value="alpha/beta-Hydrolases"/>
    <property type="match status" value="1"/>
</dbReference>
<evidence type="ECO:0000259" key="2">
    <source>
        <dbReference type="Pfam" id="PF01738"/>
    </source>
</evidence>
<keyword evidence="1" id="KW-0732">Signal</keyword>
<organism evidence="3 4">
    <name type="scientific">Candidatus Geothrix odensensis</name>
    <dbReference type="NCBI Taxonomy" id="2954440"/>
    <lineage>
        <taxon>Bacteria</taxon>
        <taxon>Pseudomonadati</taxon>
        <taxon>Acidobacteriota</taxon>
        <taxon>Holophagae</taxon>
        <taxon>Holophagales</taxon>
        <taxon>Holophagaceae</taxon>
        <taxon>Geothrix</taxon>
    </lineage>
</organism>
<evidence type="ECO:0000313" key="3">
    <source>
        <dbReference type="EMBL" id="MBK8573345.1"/>
    </source>
</evidence>
<feature type="chain" id="PRO_5036840866" evidence="1">
    <location>
        <begin position="18"/>
        <end position="252"/>
    </location>
</feature>
<sequence>MRSAALALSLAALPVFAGQPLSYADGATKLAGYLARPAEAKGKVPGVVVIHQWMGLTDHERNVSDDLAKLGYAALAADIYGEGVRPANTGEAGKLAGSFKGDRALYRRRIAAAIETLRAQKGVDGSRIAVIGFCFGGTGALEAARGGLPVKAVVSFHGGLDAPAGSTPGQITAKVLVCHGADDPWVPAKEVAAFQDEMRQAKADYVFVAYANAVHAFTQKGAGSDSSKGAAYNEAAHRRSWQHMQDLFKETF</sequence>
<dbReference type="Gene3D" id="3.40.50.1820">
    <property type="entry name" value="alpha/beta hydrolase"/>
    <property type="match status" value="1"/>
</dbReference>
<dbReference type="PANTHER" id="PTHR22946">
    <property type="entry name" value="DIENELACTONE HYDROLASE DOMAIN-CONTAINING PROTEIN-RELATED"/>
    <property type="match status" value="1"/>
</dbReference>
<protein>
    <submittedName>
        <fullName evidence="3">Dienelactone hydrolase family protein</fullName>
    </submittedName>
</protein>
<feature type="signal peptide" evidence="1">
    <location>
        <begin position="1"/>
        <end position="17"/>
    </location>
</feature>
<dbReference type="PANTHER" id="PTHR22946:SF0">
    <property type="entry name" value="DIENELACTONE HYDROLASE DOMAIN-CONTAINING PROTEIN"/>
    <property type="match status" value="1"/>
</dbReference>
<name>A0A936F3X9_9BACT</name>
<proteinExistence type="predicted"/>
<accession>A0A936F3X9</accession>
<comment type="caution">
    <text evidence="3">The sequence shown here is derived from an EMBL/GenBank/DDBJ whole genome shotgun (WGS) entry which is preliminary data.</text>
</comment>